<feature type="compositionally biased region" description="Basic and acidic residues" evidence="2">
    <location>
        <begin position="153"/>
        <end position="170"/>
    </location>
</feature>
<keyword evidence="1" id="KW-0175">Coiled coil</keyword>
<sequence>MSETLKSLAKKRDIKLLMTQPESSIFSQSENVTSTNKDDEMKEISLQLVMIRKKHDELKRENESKRMQLENLKKDLEKLTVVVSTGNAEDFSFTNKISKLETAIEMAKIKIDEEMINKDSYEHVLQRMKQERIALEKESNTIQHSLSSTRSILESEKQKSLKHRESKDKSKQLLKELRDSLTLEIRRKDERAHELEQQMRFRNEITEKRRERLRKQAEVAEAAANEDQFAHEVQMKEKLIINRFWYGFIQWKMEKDWQNSTEIESAFQNIRAMTGLNSIEDIVQKFASRDEDHNILIQKIAESEKNLDDLKTENENTRKQLRELLLVKGENNDRPHNSELRAIEDQIEAEDKELNNIKDQKDKAQVYYQNLLTWGGKILNKLNYKGEILRMELPEIFAKIQEQLKVIIEPMVQTKEEFMRYLDIKSKKNTQQLLKEIYTQGYKPKFVKKGKSPELENEQEKLKKAERKIARNMTFAREI</sequence>
<proteinExistence type="predicted"/>
<gene>
    <name evidence="3" type="ORF">BSTOLATCC_MIC33149</name>
</gene>
<dbReference type="AlphaFoldDB" id="A0AAU9JCL4"/>
<dbReference type="GO" id="GO:0036064">
    <property type="term" value="C:ciliary basal body"/>
    <property type="evidence" value="ECO:0007669"/>
    <property type="project" value="TreeGrafter"/>
</dbReference>
<keyword evidence="4" id="KW-1185">Reference proteome</keyword>
<protein>
    <submittedName>
        <fullName evidence="3">Uncharacterized protein</fullName>
    </submittedName>
</protein>
<dbReference type="GO" id="GO:0035253">
    <property type="term" value="C:ciliary rootlet"/>
    <property type="evidence" value="ECO:0007669"/>
    <property type="project" value="TreeGrafter"/>
</dbReference>
<accession>A0AAU9JCL4</accession>
<organism evidence="3 4">
    <name type="scientific">Blepharisma stoltei</name>
    <dbReference type="NCBI Taxonomy" id="1481888"/>
    <lineage>
        <taxon>Eukaryota</taxon>
        <taxon>Sar</taxon>
        <taxon>Alveolata</taxon>
        <taxon>Ciliophora</taxon>
        <taxon>Postciliodesmatophora</taxon>
        <taxon>Heterotrichea</taxon>
        <taxon>Heterotrichida</taxon>
        <taxon>Blepharismidae</taxon>
        <taxon>Blepharisma</taxon>
    </lineage>
</organism>
<evidence type="ECO:0000256" key="1">
    <source>
        <dbReference type="SAM" id="Coils"/>
    </source>
</evidence>
<evidence type="ECO:0000256" key="2">
    <source>
        <dbReference type="SAM" id="MobiDB-lite"/>
    </source>
</evidence>
<dbReference type="InterPro" id="IPR033192">
    <property type="entry name" value="ODAD3"/>
</dbReference>
<evidence type="ECO:0000313" key="4">
    <source>
        <dbReference type="Proteomes" id="UP001162131"/>
    </source>
</evidence>
<dbReference type="PANTHER" id="PTHR46518:SF1">
    <property type="entry name" value="OUTER DYNEIN ARM-DOCKING COMPLEX SUBUNIT 3"/>
    <property type="match status" value="1"/>
</dbReference>
<feature type="compositionally biased region" description="Polar residues" evidence="2">
    <location>
        <begin position="140"/>
        <end position="152"/>
    </location>
</feature>
<dbReference type="PANTHER" id="PTHR46518">
    <property type="entry name" value="COILED-COIL DOMAIN-CONTAINING PROTEIN 151"/>
    <property type="match status" value="1"/>
</dbReference>
<dbReference type="EMBL" id="CAJZBQ010000033">
    <property type="protein sequence ID" value="CAG9323248.1"/>
    <property type="molecule type" value="Genomic_DNA"/>
</dbReference>
<dbReference type="GO" id="GO:0036158">
    <property type="term" value="P:outer dynein arm assembly"/>
    <property type="evidence" value="ECO:0007669"/>
    <property type="project" value="InterPro"/>
</dbReference>
<comment type="caution">
    <text evidence="3">The sequence shown here is derived from an EMBL/GenBank/DDBJ whole genome shotgun (WGS) entry which is preliminary data.</text>
</comment>
<feature type="coiled-coil region" evidence="1">
    <location>
        <begin position="178"/>
        <end position="223"/>
    </location>
</feature>
<evidence type="ECO:0000313" key="3">
    <source>
        <dbReference type="EMBL" id="CAG9323248.1"/>
    </source>
</evidence>
<dbReference type="GO" id="GO:0097542">
    <property type="term" value="C:ciliary tip"/>
    <property type="evidence" value="ECO:0007669"/>
    <property type="project" value="TreeGrafter"/>
</dbReference>
<name>A0AAU9JCL4_9CILI</name>
<dbReference type="Proteomes" id="UP001162131">
    <property type="component" value="Unassembled WGS sequence"/>
</dbReference>
<reference evidence="3" key="1">
    <citation type="submission" date="2021-09" db="EMBL/GenBank/DDBJ databases">
        <authorList>
            <consortium name="AG Swart"/>
            <person name="Singh M."/>
            <person name="Singh A."/>
            <person name="Seah K."/>
            <person name="Emmerich C."/>
        </authorList>
    </citation>
    <scope>NUCLEOTIDE SEQUENCE</scope>
    <source>
        <strain evidence="3">ATCC30299</strain>
    </source>
</reference>
<feature type="coiled-coil region" evidence="1">
    <location>
        <begin position="293"/>
        <end position="360"/>
    </location>
</feature>
<feature type="region of interest" description="Disordered" evidence="2">
    <location>
        <begin position="139"/>
        <end position="170"/>
    </location>
</feature>
<dbReference type="GO" id="GO:0003341">
    <property type="term" value="P:cilium movement"/>
    <property type="evidence" value="ECO:0007669"/>
    <property type="project" value="InterPro"/>
</dbReference>